<dbReference type="EMBL" id="NEVT01000006">
    <property type="protein sequence ID" value="OZI76245.1"/>
    <property type="molecule type" value="Genomic_DNA"/>
</dbReference>
<name>A0A261VQ73_9BORD</name>
<sequence>MDLYTDYQQWHTTHYQYEAAAARPADMLRDGIHSVPLGRGLTLDFLSSGFGNAALNKRHFLVIFRGALSDKTRKSPAPYFSGMDLGDRNRLPVLSVADPTLALDRKLTLAWYAGNAIAPDLYERIARTVDAISRTTGRTPIIVGGSGGGYASLQALSRITTPGAAVVWNPQTSIGGYYARHVMRYLSVAYPEQPCTQDKPKNRQAIQRCLDKFMPATVNHLPPASRLGSGKQLVYLQNFTDAFHRREHAGPWLNALPFTSIGHDKVFLSKARNIVFLPGSWGKGHVGPPGAALDTLIQKISNEETLPAIAEGYLAQARFAASHRWLAVAPPRPSELDVKFTRHGAELTVNATPSASLGKTADFQYAFALLANQKVTARTGYTPGASATFTLPEQTDDLEIRIDLKDPFSAQGSVTVRVPQ</sequence>
<dbReference type="Proteomes" id="UP000215633">
    <property type="component" value="Unassembled WGS sequence"/>
</dbReference>
<dbReference type="SUPFAM" id="SSF53474">
    <property type="entry name" value="alpha/beta-Hydrolases"/>
    <property type="match status" value="1"/>
</dbReference>
<accession>A0A261VQ73</accession>
<dbReference type="RefSeq" id="WP_094806983.1">
    <property type="nucleotide sequence ID" value="NZ_NEVT01000006.1"/>
</dbReference>
<evidence type="ECO:0000313" key="2">
    <source>
        <dbReference type="Proteomes" id="UP000215633"/>
    </source>
</evidence>
<proteinExistence type="predicted"/>
<gene>
    <name evidence="1" type="ORF">CAL24_13860</name>
</gene>
<dbReference type="AlphaFoldDB" id="A0A261VQ73"/>
<evidence type="ECO:0000313" key="1">
    <source>
        <dbReference type="EMBL" id="OZI76245.1"/>
    </source>
</evidence>
<organism evidence="1 2">
    <name type="scientific">Bordetella genomosp. 2</name>
    <dbReference type="NCBI Taxonomy" id="1983456"/>
    <lineage>
        <taxon>Bacteria</taxon>
        <taxon>Pseudomonadati</taxon>
        <taxon>Pseudomonadota</taxon>
        <taxon>Betaproteobacteria</taxon>
        <taxon>Burkholderiales</taxon>
        <taxon>Alcaligenaceae</taxon>
        <taxon>Bordetella</taxon>
    </lineage>
</organism>
<dbReference type="InterPro" id="IPR029058">
    <property type="entry name" value="AB_hydrolase_fold"/>
</dbReference>
<reference evidence="2" key="1">
    <citation type="submission" date="2017-05" db="EMBL/GenBank/DDBJ databases">
        <title>Complete and WGS of Bordetella genogroups.</title>
        <authorList>
            <person name="Spilker T."/>
            <person name="Lipuma J."/>
        </authorList>
    </citation>
    <scope>NUCLEOTIDE SEQUENCE [LARGE SCALE GENOMIC DNA]</scope>
    <source>
        <strain evidence="2">AU8256</strain>
    </source>
</reference>
<protein>
    <submittedName>
        <fullName evidence="1">Uncharacterized protein</fullName>
    </submittedName>
</protein>
<keyword evidence="2" id="KW-1185">Reference proteome</keyword>
<comment type="caution">
    <text evidence="1">The sequence shown here is derived from an EMBL/GenBank/DDBJ whole genome shotgun (WGS) entry which is preliminary data.</text>
</comment>